<evidence type="ECO:0000313" key="5">
    <source>
        <dbReference type="Proteomes" id="UP000198500"/>
    </source>
</evidence>
<comment type="similarity">
    <text evidence="1">Belongs to the bacterial solute-binding protein 7 family.</text>
</comment>
<dbReference type="Pfam" id="PF03480">
    <property type="entry name" value="DctP"/>
    <property type="match status" value="1"/>
</dbReference>
<keyword evidence="5" id="KW-1185">Reference proteome</keyword>
<gene>
    <name evidence="4" type="ORF">SAMN05443545_1134</name>
</gene>
<organism evidence="4 5">
    <name type="scientific">Aidingimonas halophila</name>
    <dbReference type="NCBI Taxonomy" id="574349"/>
    <lineage>
        <taxon>Bacteria</taxon>
        <taxon>Pseudomonadati</taxon>
        <taxon>Pseudomonadota</taxon>
        <taxon>Gammaproteobacteria</taxon>
        <taxon>Oceanospirillales</taxon>
        <taxon>Halomonadaceae</taxon>
        <taxon>Aidingimonas</taxon>
    </lineage>
</organism>
<dbReference type="NCBIfam" id="TIGR00787">
    <property type="entry name" value="dctP"/>
    <property type="match status" value="1"/>
</dbReference>
<accession>A0A1H3HU72</accession>
<evidence type="ECO:0000256" key="2">
    <source>
        <dbReference type="ARBA" id="ARBA00022448"/>
    </source>
</evidence>
<reference evidence="4 5" key="1">
    <citation type="submission" date="2016-10" db="EMBL/GenBank/DDBJ databases">
        <authorList>
            <person name="de Groot N.N."/>
        </authorList>
    </citation>
    <scope>NUCLEOTIDE SEQUENCE [LARGE SCALE GENOMIC DNA]</scope>
    <source>
        <strain evidence="4 5">DSM 19219</strain>
    </source>
</reference>
<name>A0A1H3HU72_9GAMM</name>
<keyword evidence="4" id="KW-0675">Receptor</keyword>
<dbReference type="InterPro" id="IPR038404">
    <property type="entry name" value="TRAP_DctP_sf"/>
</dbReference>
<dbReference type="PANTHER" id="PTHR33376">
    <property type="match status" value="1"/>
</dbReference>
<dbReference type="InterPro" id="IPR018389">
    <property type="entry name" value="DctP_fam"/>
</dbReference>
<dbReference type="PIRSF" id="PIRSF006470">
    <property type="entry name" value="DctB"/>
    <property type="match status" value="1"/>
</dbReference>
<dbReference type="GO" id="GO:0055085">
    <property type="term" value="P:transmembrane transport"/>
    <property type="evidence" value="ECO:0007669"/>
    <property type="project" value="InterPro"/>
</dbReference>
<dbReference type="EMBL" id="FNNI01000013">
    <property type="protein sequence ID" value="SDY18338.1"/>
    <property type="molecule type" value="Genomic_DNA"/>
</dbReference>
<dbReference type="OrthoDB" id="9771186at2"/>
<dbReference type="Proteomes" id="UP000198500">
    <property type="component" value="Unassembled WGS sequence"/>
</dbReference>
<dbReference type="STRING" id="574349.SAMN05443545_1134"/>
<proteinExistence type="inferred from homology"/>
<dbReference type="GO" id="GO:0030288">
    <property type="term" value="C:outer membrane-bounded periplasmic space"/>
    <property type="evidence" value="ECO:0007669"/>
    <property type="project" value="InterPro"/>
</dbReference>
<evidence type="ECO:0000256" key="3">
    <source>
        <dbReference type="ARBA" id="ARBA00022729"/>
    </source>
</evidence>
<dbReference type="RefSeq" id="WP_092572404.1">
    <property type="nucleotide sequence ID" value="NZ_BMXH01000017.1"/>
</dbReference>
<dbReference type="NCBIfam" id="NF037995">
    <property type="entry name" value="TRAP_S1"/>
    <property type="match status" value="1"/>
</dbReference>
<dbReference type="PANTHER" id="PTHR33376:SF7">
    <property type="entry name" value="C4-DICARBOXYLATE-BINDING PROTEIN DCTB"/>
    <property type="match status" value="1"/>
</dbReference>
<keyword evidence="2" id="KW-0813">Transport</keyword>
<dbReference type="AlphaFoldDB" id="A0A1H3HU72"/>
<evidence type="ECO:0000313" key="4">
    <source>
        <dbReference type="EMBL" id="SDY18338.1"/>
    </source>
</evidence>
<keyword evidence="3" id="KW-0732">Signal</keyword>
<dbReference type="Gene3D" id="3.40.190.170">
    <property type="entry name" value="Bacterial extracellular solute-binding protein, family 7"/>
    <property type="match status" value="1"/>
</dbReference>
<sequence length="340" mass="38177">MDQSQSMARMIGLTLVTSTLVGLSLNASAATSLRLAHTFNPGEASFELFEKLPDMIEERTGGDVSIQVFPSEQLGSEVELLEQASEGSVDIVIPGYSGASTLLAPMEISNAPFIFQSWDEAKHILEGDAYQPIFDELDQEYGLSPLSKTWYWGWRNLTVNGEEITHVSDMEDLKIRVPESPAWVEMINAFDASPTPIPFSEVYLALQQGTVDGQENPIPTIHARKFYEVQDNLIMTRHMLQSQVVLINSSSLNSLSSENQEILESTIQELSEENYAMQSNREEEMLNEMKSENLINVVDDIDRSSFEEAAQSAYSELTERWGEDHFNRISNAIEEYRSSN</sequence>
<dbReference type="InterPro" id="IPR004682">
    <property type="entry name" value="TRAP_DctP"/>
</dbReference>
<protein>
    <submittedName>
        <fullName evidence="4">Tripartite ATP-independent transporter solute receptor, DctP family</fullName>
    </submittedName>
</protein>
<evidence type="ECO:0000256" key="1">
    <source>
        <dbReference type="ARBA" id="ARBA00009023"/>
    </source>
</evidence>